<feature type="compositionally biased region" description="Basic and acidic residues" evidence="2">
    <location>
        <begin position="957"/>
        <end position="968"/>
    </location>
</feature>
<feature type="coiled-coil region" evidence="1">
    <location>
        <begin position="46"/>
        <end position="104"/>
    </location>
</feature>
<feature type="compositionally biased region" description="Polar residues" evidence="2">
    <location>
        <begin position="890"/>
        <end position="908"/>
    </location>
</feature>
<keyword evidence="4" id="KW-1185">Reference proteome</keyword>
<feature type="region of interest" description="Disordered" evidence="2">
    <location>
        <begin position="701"/>
        <end position="749"/>
    </location>
</feature>
<dbReference type="Proteomes" id="UP000277928">
    <property type="component" value="Unassembled WGS sequence"/>
</dbReference>
<name>A0A3P6S3J2_LITSI</name>
<dbReference type="OrthoDB" id="5826128at2759"/>
<evidence type="ECO:0000313" key="4">
    <source>
        <dbReference type="Proteomes" id="UP000277928"/>
    </source>
</evidence>
<evidence type="ECO:0000256" key="2">
    <source>
        <dbReference type="SAM" id="MobiDB-lite"/>
    </source>
</evidence>
<keyword evidence="1" id="KW-0175">Coiled coil</keyword>
<reference evidence="3 4" key="1">
    <citation type="submission" date="2018-08" db="EMBL/GenBank/DDBJ databases">
        <authorList>
            <person name="Laetsch R D."/>
            <person name="Stevens L."/>
            <person name="Kumar S."/>
            <person name="Blaxter L. M."/>
        </authorList>
    </citation>
    <scope>NUCLEOTIDE SEQUENCE [LARGE SCALE GENOMIC DNA]</scope>
</reference>
<protein>
    <submittedName>
        <fullName evidence="3">Uncharacterized protein</fullName>
    </submittedName>
</protein>
<accession>A0A3P6S3J2</accession>
<feature type="region of interest" description="Disordered" evidence="2">
    <location>
        <begin position="1038"/>
        <end position="1057"/>
    </location>
</feature>
<feature type="compositionally biased region" description="Low complexity" evidence="2">
    <location>
        <begin position="514"/>
        <end position="526"/>
    </location>
</feature>
<feature type="region of interest" description="Disordered" evidence="2">
    <location>
        <begin position="870"/>
        <end position="908"/>
    </location>
</feature>
<feature type="region of interest" description="Disordered" evidence="2">
    <location>
        <begin position="433"/>
        <end position="453"/>
    </location>
</feature>
<sequence length="1594" mass="179037">MTLSEGCLSEAGSSGLQNRSSAEELQDDCPKCVAMRLNTITAEEALASLSGQFKNLQKELKKTEQVSKINEEQAKYIDERRSKLEKLEAEHTSLYAEYENLRKLSKFQISHNSLKRQYGEVVATARRNQRLVEESVKYHETCKLAMENLMAEKEARQELLTKYLKSVEAASKINDSMKQLEKKCTQLQAVNEKLEPFKYHCPTVLRLLLEFGEIVENNGLMTKSLQKRLARYKDRDDLREYLLRKTRRLTNLSESSTRTIEESSDDDELAQGVENLLLTIGSPSRLRSPKKSVSAKEEIRNFDKNDDHSANSMKEILNVKADEEGNCLGNQLENVEAPHVPVARIQANSDVCMERTQTCRRRVELIEKHKEEKLCTEMGKEKDTSDDFINLRTPSTSSRIMANKEQTEKDVQQCHGELQENILPDAYENNSKSVMEKGSKNTSEVETSNQSNEGKEICENNDRLFTWLSFAHLDPLLPEISRPKFLDAGTFELSKQHGSDDYMDNLFGPLSPSISSRRTSASSTDSFITPKNKTKQSSEIAGAADIVSTAEETCFLAEPLVPAVPGSHGTVTVSVVGLSGASENSNSLCYVPTSTLEAATIIWAKASDDTSRSIQLMEDSESMQNFEVSDEVQKTLHTEALVLTIQTSEPNITTIDSECVVPLHSQRKLNEVNSQSQNECLEVGDDSPELSKITVAKSIDTKEDELKETPSPITQQRGNEEMTRERAVPSKASYSKEEHHFVMPQRDEKKSVVEMLRDESAELQITQNDKKFETCIDNPILQGRSLQHSPGRKQLRIDSRLPKDNQELITDVNKHINVPNNTGIEVGFTQEENVNTKPSDTTGNRILNDGCITTQGGSKKEILNLTASWNKSDERKSSKSGNNSEKHKISSITKSENQVAHSLASQTEGEVTLKNGLENSKIAAESLSENVRIRESKKLGIMQNNEKMAGNTRKRKLAEEGASKSDDKWEDVNQAAVFSVNSKMSKAYGKEPVNEDSKNTKKAITSVAKAHGAELSNHDDDVNRSEIVTNDVEISSNKTKNALGGSNNFSGSEKTRRAKVVAKKSVSTVKSEMYRKMHKRLTVQTSCMKDLGRVQLRKPTENKIPVFSTLKKVEQPNIIQRKRTAIVLPIGRDGLKKAKNAAAIQRGEERVGASSTKVLVGSDEAAVLCLFDQALSENNFNDRLLEIVQKFQTPAISAISCDKLAECSVKFINKLDVGNMWHSVVLAVRYWSTKQTDRCTGGKVLELHQVASSKERNFIEVLHQLSGEEHWGDIISSFFGKMIALMMKTRPVSVAQHGLSIRCILLCTRILLQDGSDDEVLRKVASLLERLIERDSSDRVVPMMCYSVAIVPEIVDKLLFEKNEQYEPIRRVMSVHLASRDELMTIFNKVIMSRLNNNAYSDTCLQKLNADGFHRWFSESTNNILMDIRGLDLEAMELSPRISSAIMTCCAFFSLATNRLVPDKEAVVVPVLNECIQIISDHFESEKEGRNEVILADSAGLHSQLDEMLVKTVLRLLLFGRLTTSFVKSTEFNIFPQIGNLVEEIYRLREFARQKLDQGELTEKNRLLYFGLNDWLRVVKPCTKYLHAAFKMSK</sequence>
<feature type="region of interest" description="Disordered" evidence="2">
    <location>
        <begin position="514"/>
        <end position="533"/>
    </location>
</feature>
<feature type="compositionally biased region" description="Polar residues" evidence="2">
    <location>
        <begin position="1038"/>
        <end position="1052"/>
    </location>
</feature>
<gene>
    <name evidence="3" type="ORF">NLS_LOCUS1060</name>
</gene>
<feature type="compositionally biased region" description="Polar residues" evidence="2">
    <location>
        <begin position="440"/>
        <end position="452"/>
    </location>
</feature>
<feature type="region of interest" description="Disordered" evidence="2">
    <location>
        <begin position="938"/>
        <end position="968"/>
    </location>
</feature>
<feature type="compositionally biased region" description="Polar residues" evidence="2">
    <location>
        <begin position="11"/>
        <end position="20"/>
    </location>
</feature>
<proteinExistence type="predicted"/>
<feature type="region of interest" description="Disordered" evidence="2">
    <location>
        <begin position="831"/>
        <end position="853"/>
    </location>
</feature>
<dbReference type="OMA" id="FGLNDWL"/>
<evidence type="ECO:0000313" key="3">
    <source>
        <dbReference type="EMBL" id="VDK70282.1"/>
    </source>
</evidence>
<evidence type="ECO:0000256" key="1">
    <source>
        <dbReference type="SAM" id="Coils"/>
    </source>
</evidence>
<feature type="compositionally biased region" description="Basic and acidic residues" evidence="2">
    <location>
        <begin position="718"/>
        <end position="749"/>
    </location>
</feature>
<feature type="region of interest" description="Disordered" evidence="2">
    <location>
        <begin position="1"/>
        <end position="22"/>
    </location>
</feature>
<dbReference type="STRING" id="42156.A0A3P6S3J2"/>
<organism evidence="3 4">
    <name type="scientific">Litomosoides sigmodontis</name>
    <name type="common">Filarial nematode worm</name>
    <dbReference type="NCBI Taxonomy" id="42156"/>
    <lineage>
        <taxon>Eukaryota</taxon>
        <taxon>Metazoa</taxon>
        <taxon>Ecdysozoa</taxon>
        <taxon>Nematoda</taxon>
        <taxon>Chromadorea</taxon>
        <taxon>Rhabditida</taxon>
        <taxon>Spirurina</taxon>
        <taxon>Spiruromorpha</taxon>
        <taxon>Filarioidea</taxon>
        <taxon>Onchocercidae</taxon>
        <taxon>Litomosoides</taxon>
    </lineage>
</organism>
<dbReference type="EMBL" id="UYRX01000033">
    <property type="protein sequence ID" value="VDK70282.1"/>
    <property type="molecule type" value="Genomic_DNA"/>
</dbReference>